<evidence type="ECO:0000259" key="1">
    <source>
        <dbReference type="Pfam" id="PF13338"/>
    </source>
</evidence>
<dbReference type="EMBL" id="SOAM01000001">
    <property type="protein sequence ID" value="TDS80909.1"/>
    <property type="molecule type" value="Genomic_DNA"/>
</dbReference>
<evidence type="ECO:0000313" key="2">
    <source>
        <dbReference type="EMBL" id="TDS80909.1"/>
    </source>
</evidence>
<gene>
    <name evidence="2" type="ORF">CLV52_1480</name>
</gene>
<reference evidence="2 3" key="1">
    <citation type="submission" date="2019-03" db="EMBL/GenBank/DDBJ databases">
        <title>Genomic Encyclopedia of Archaeal and Bacterial Type Strains, Phase II (KMG-II): from individual species to whole genera.</title>
        <authorList>
            <person name="Goeker M."/>
        </authorList>
    </citation>
    <scope>NUCLEOTIDE SEQUENCE [LARGE SCALE GENOMIC DNA]</scope>
    <source>
        <strain evidence="2 3">DSM 24782</strain>
    </source>
</reference>
<accession>A0A4R7FT79</accession>
<dbReference type="AlphaFoldDB" id="A0A4R7FT79"/>
<protein>
    <submittedName>
        <fullName evidence="2">Putative AbiEi antitoxin of type IV toxin-antitoxin system</fullName>
    </submittedName>
</protein>
<evidence type="ECO:0000313" key="3">
    <source>
        <dbReference type="Proteomes" id="UP000295344"/>
    </source>
</evidence>
<organism evidence="2 3">
    <name type="scientific">Amnibacterium kyonggiense</name>
    <dbReference type="NCBI Taxonomy" id="595671"/>
    <lineage>
        <taxon>Bacteria</taxon>
        <taxon>Bacillati</taxon>
        <taxon>Actinomycetota</taxon>
        <taxon>Actinomycetes</taxon>
        <taxon>Micrococcales</taxon>
        <taxon>Microbacteriaceae</taxon>
        <taxon>Amnibacterium</taxon>
    </lineage>
</organism>
<dbReference type="Gene3D" id="3.40.960.10">
    <property type="entry name" value="VSR Endonuclease"/>
    <property type="match status" value="1"/>
</dbReference>
<feature type="domain" description="AbiEi antitoxin N-terminal" evidence="1">
    <location>
        <begin position="6"/>
        <end position="40"/>
    </location>
</feature>
<dbReference type="SUPFAM" id="SSF52980">
    <property type="entry name" value="Restriction endonuclease-like"/>
    <property type="match status" value="1"/>
</dbReference>
<sequence length="291" mass="31996">MRSFWTTADLLARGKSEREIRRAIEQGRLTVVRRGVLALPGTPDLLLRAARVGGVATAVTGAAALGLWTPPDPPPDAPRVRPHRTESNRLHVAFRRTTTRFHDPDDGSRPLRPTPAVVLHRTPADVVAGAVASGIAPPLTMLEHAFRALPPEHALAILDSALHLRFVRDADLPALAARLPARLRPVVLAADGRADSGIETITRYLLRLLGLRVEVHPDLPGIGEVDLLVEGRLIVELDGKEWHDDPAAFERDRHRDLVAATTRYRSLRFTWRRVLFEWPLVEAAVLAALAA</sequence>
<dbReference type="InterPro" id="IPR025159">
    <property type="entry name" value="AbiEi_N"/>
</dbReference>
<keyword evidence="3" id="KW-1185">Reference proteome</keyword>
<comment type="caution">
    <text evidence="2">The sequence shown here is derived from an EMBL/GenBank/DDBJ whole genome shotgun (WGS) entry which is preliminary data.</text>
</comment>
<dbReference type="Proteomes" id="UP000295344">
    <property type="component" value="Unassembled WGS sequence"/>
</dbReference>
<name>A0A4R7FT79_9MICO</name>
<dbReference type="RefSeq" id="WP_162850746.1">
    <property type="nucleotide sequence ID" value="NZ_BAAARP010000001.1"/>
</dbReference>
<dbReference type="InterPro" id="IPR011335">
    <property type="entry name" value="Restrct_endonuc-II-like"/>
</dbReference>
<proteinExistence type="predicted"/>
<dbReference type="Pfam" id="PF13338">
    <property type="entry name" value="AbiEi_4"/>
    <property type="match status" value="1"/>
</dbReference>